<evidence type="ECO:0000313" key="1">
    <source>
        <dbReference type="EMBL" id="MFD1145398.1"/>
    </source>
</evidence>
<proteinExistence type="predicted"/>
<comment type="caution">
    <text evidence="1">The sequence shown here is derived from an EMBL/GenBank/DDBJ whole genome shotgun (WGS) entry which is preliminary data.</text>
</comment>
<dbReference type="InterPro" id="IPR045738">
    <property type="entry name" value="DUF6088"/>
</dbReference>
<accession>A0ABW3QLL9</accession>
<keyword evidence="2" id="KW-1185">Reference proteome</keyword>
<name>A0ABW3QLL9_9BACT</name>
<protein>
    <submittedName>
        <fullName evidence="1">DUF6088 family protein</fullName>
    </submittedName>
</protein>
<dbReference type="Pfam" id="PF19570">
    <property type="entry name" value="DUF6088"/>
    <property type="match status" value="1"/>
</dbReference>
<sequence length="137" mass="15099">MKRNRTLESKILARIVRKKSSVLLREDFLDLGGYDQVGRSLKHLADKGKLIRIGYGLYSKAKVSLLTGETIPVAPLPSLAKEALGRLGVKTVPSKAEVEYNEGRSTQIPTGRLIGVKDRISRKIGFKGASINYEYVA</sequence>
<organism evidence="1 2">
    <name type="scientific">Larkinella insperata</name>
    <dbReference type="NCBI Taxonomy" id="332158"/>
    <lineage>
        <taxon>Bacteria</taxon>
        <taxon>Pseudomonadati</taxon>
        <taxon>Bacteroidota</taxon>
        <taxon>Cytophagia</taxon>
        <taxon>Cytophagales</taxon>
        <taxon>Spirosomataceae</taxon>
        <taxon>Larkinella</taxon>
    </lineage>
</organism>
<dbReference type="EMBL" id="JBHTLP010000044">
    <property type="protein sequence ID" value="MFD1145398.1"/>
    <property type="molecule type" value="Genomic_DNA"/>
</dbReference>
<dbReference type="RefSeq" id="WP_379885697.1">
    <property type="nucleotide sequence ID" value="NZ_JBHTLP010000044.1"/>
</dbReference>
<gene>
    <name evidence="1" type="ORF">ACFQ4C_30005</name>
</gene>
<dbReference type="Proteomes" id="UP001597116">
    <property type="component" value="Unassembled WGS sequence"/>
</dbReference>
<reference evidence="2" key="1">
    <citation type="journal article" date="2019" name="Int. J. Syst. Evol. Microbiol.">
        <title>The Global Catalogue of Microorganisms (GCM) 10K type strain sequencing project: providing services to taxonomists for standard genome sequencing and annotation.</title>
        <authorList>
            <consortium name="The Broad Institute Genomics Platform"/>
            <consortium name="The Broad Institute Genome Sequencing Center for Infectious Disease"/>
            <person name="Wu L."/>
            <person name="Ma J."/>
        </authorList>
    </citation>
    <scope>NUCLEOTIDE SEQUENCE [LARGE SCALE GENOMIC DNA]</scope>
    <source>
        <strain evidence="2">CCUG 55608</strain>
    </source>
</reference>
<evidence type="ECO:0000313" key="2">
    <source>
        <dbReference type="Proteomes" id="UP001597116"/>
    </source>
</evidence>